<dbReference type="FunFam" id="1.10.10.10:FF:000001">
    <property type="entry name" value="LysR family transcriptional regulator"/>
    <property type="match status" value="1"/>
</dbReference>
<evidence type="ECO:0000313" key="6">
    <source>
        <dbReference type="EMBL" id="RKP57755.1"/>
    </source>
</evidence>
<dbReference type="Gene3D" id="1.10.10.10">
    <property type="entry name" value="Winged helix-like DNA-binding domain superfamily/Winged helix DNA-binding domain"/>
    <property type="match status" value="1"/>
</dbReference>
<sequence length="305" mass="33950">MSPPPVNVSLRQLKVIISIARLGSFGRAAKELGLSQSALSQAVQQFESLVGVKLLDRSTRNVRLSKIGEECLPGIQRAVDNLERELSHLQDLRHHKRGHVSVACLPSIALRFMPRMLRGFRELYPNTDVTLKELSLERIRHAIMTGQADIAIANISADDPDLNASLLTVDRFALVMRREHPLAASSTVTWREAAKTALIAMSSDTGVRAEMSHRLPDYRVEIMAPYEAEHPATILALVEADLGAAPLPGLAWPAPDHPHLTYRPLIEPVVERKLYLIKRPERELSPAAHALFTHIQAYRYDGMDP</sequence>
<evidence type="ECO:0000313" key="7">
    <source>
        <dbReference type="Proteomes" id="UP000270342"/>
    </source>
</evidence>
<dbReference type="InterPro" id="IPR005119">
    <property type="entry name" value="LysR_subst-bd"/>
</dbReference>
<evidence type="ECO:0000256" key="4">
    <source>
        <dbReference type="ARBA" id="ARBA00023163"/>
    </source>
</evidence>
<dbReference type="GO" id="GO:0003677">
    <property type="term" value="F:DNA binding"/>
    <property type="evidence" value="ECO:0007669"/>
    <property type="project" value="UniProtKB-KW"/>
</dbReference>
<dbReference type="InterPro" id="IPR000847">
    <property type="entry name" value="LysR_HTH_N"/>
</dbReference>
<keyword evidence="4" id="KW-0804">Transcription</keyword>
<dbReference type="PROSITE" id="PS50931">
    <property type="entry name" value="HTH_LYSR"/>
    <property type="match status" value="1"/>
</dbReference>
<evidence type="ECO:0000256" key="1">
    <source>
        <dbReference type="ARBA" id="ARBA00009437"/>
    </source>
</evidence>
<dbReference type="AlphaFoldDB" id="A0A494YAT7"/>
<dbReference type="Proteomes" id="UP000270342">
    <property type="component" value="Unassembled WGS sequence"/>
</dbReference>
<dbReference type="SUPFAM" id="SSF53850">
    <property type="entry name" value="Periplasmic binding protein-like II"/>
    <property type="match status" value="1"/>
</dbReference>
<dbReference type="InterPro" id="IPR036388">
    <property type="entry name" value="WH-like_DNA-bd_sf"/>
</dbReference>
<dbReference type="Gene3D" id="3.40.190.290">
    <property type="match status" value="1"/>
</dbReference>
<keyword evidence="7" id="KW-1185">Reference proteome</keyword>
<evidence type="ECO:0000259" key="5">
    <source>
        <dbReference type="PROSITE" id="PS50931"/>
    </source>
</evidence>
<dbReference type="InterPro" id="IPR036390">
    <property type="entry name" value="WH_DNA-bd_sf"/>
</dbReference>
<dbReference type="CDD" id="cd08440">
    <property type="entry name" value="PBP2_LTTR_like_4"/>
    <property type="match status" value="1"/>
</dbReference>
<reference evidence="6 7" key="1">
    <citation type="submission" date="2018-10" db="EMBL/GenBank/DDBJ databases">
        <title>Robbsia sp. DHC34, isolated from soil.</title>
        <authorList>
            <person name="Gao Z.-H."/>
            <person name="Qiu L.-H."/>
        </authorList>
    </citation>
    <scope>NUCLEOTIDE SEQUENCE [LARGE SCALE GENOMIC DNA]</scope>
    <source>
        <strain evidence="6 7">DHC34</strain>
    </source>
</reference>
<dbReference type="PRINTS" id="PR00039">
    <property type="entry name" value="HTHLYSR"/>
</dbReference>
<dbReference type="Pfam" id="PF00126">
    <property type="entry name" value="HTH_1"/>
    <property type="match status" value="1"/>
</dbReference>
<feature type="domain" description="HTH lysR-type" evidence="5">
    <location>
        <begin position="8"/>
        <end position="65"/>
    </location>
</feature>
<evidence type="ECO:0000256" key="3">
    <source>
        <dbReference type="ARBA" id="ARBA00023125"/>
    </source>
</evidence>
<dbReference type="EMBL" id="RBZU01000002">
    <property type="protein sequence ID" value="RKP57755.1"/>
    <property type="molecule type" value="Genomic_DNA"/>
</dbReference>
<proteinExistence type="inferred from homology"/>
<dbReference type="Pfam" id="PF03466">
    <property type="entry name" value="LysR_substrate"/>
    <property type="match status" value="1"/>
</dbReference>
<comment type="caution">
    <text evidence="6">The sequence shown here is derived from an EMBL/GenBank/DDBJ whole genome shotgun (WGS) entry which is preliminary data.</text>
</comment>
<dbReference type="OrthoDB" id="8675247at2"/>
<comment type="similarity">
    <text evidence="1">Belongs to the LysR transcriptional regulatory family.</text>
</comment>
<dbReference type="GO" id="GO:0003700">
    <property type="term" value="F:DNA-binding transcription factor activity"/>
    <property type="evidence" value="ECO:0007669"/>
    <property type="project" value="InterPro"/>
</dbReference>
<dbReference type="PANTHER" id="PTHR30419">
    <property type="entry name" value="HTH-TYPE TRANSCRIPTIONAL REGULATOR YBHD"/>
    <property type="match status" value="1"/>
</dbReference>
<keyword evidence="3" id="KW-0238">DNA-binding</keyword>
<dbReference type="GO" id="GO:0005829">
    <property type="term" value="C:cytosol"/>
    <property type="evidence" value="ECO:0007669"/>
    <property type="project" value="TreeGrafter"/>
</dbReference>
<gene>
    <name evidence="6" type="ORF">D7S86_07425</name>
</gene>
<keyword evidence="2" id="KW-0805">Transcription regulation</keyword>
<dbReference type="InterPro" id="IPR050950">
    <property type="entry name" value="HTH-type_LysR_regulators"/>
</dbReference>
<name>A0A494YAT7_9BURK</name>
<dbReference type="RefSeq" id="WP_121085040.1">
    <property type="nucleotide sequence ID" value="NZ_RBZU01000002.1"/>
</dbReference>
<organism evidence="6 7">
    <name type="scientific">Pararobbsia silviterrae</name>
    <dbReference type="NCBI Taxonomy" id="1792498"/>
    <lineage>
        <taxon>Bacteria</taxon>
        <taxon>Pseudomonadati</taxon>
        <taxon>Pseudomonadota</taxon>
        <taxon>Betaproteobacteria</taxon>
        <taxon>Burkholderiales</taxon>
        <taxon>Burkholderiaceae</taxon>
        <taxon>Pararobbsia</taxon>
    </lineage>
</organism>
<evidence type="ECO:0000256" key="2">
    <source>
        <dbReference type="ARBA" id="ARBA00023015"/>
    </source>
</evidence>
<protein>
    <submittedName>
        <fullName evidence="6">LysR family transcriptional regulator</fullName>
    </submittedName>
</protein>
<dbReference type="SUPFAM" id="SSF46785">
    <property type="entry name" value="Winged helix' DNA-binding domain"/>
    <property type="match status" value="1"/>
</dbReference>
<accession>A0A494YAT7</accession>
<dbReference type="PANTHER" id="PTHR30419:SF8">
    <property type="entry name" value="NITROGEN ASSIMILATION TRANSCRIPTIONAL ACTIVATOR-RELATED"/>
    <property type="match status" value="1"/>
</dbReference>